<dbReference type="EMBL" id="ADNY01000035">
    <property type="protein sequence ID" value="EFG55425.1"/>
    <property type="molecule type" value="Genomic_DNA"/>
</dbReference>
<proteinExistence type="predicted"/>
<dbReference type="RefSeq" id="WP_006352079.1">
    <property type="nucleotide sequence ID" value="NZ_ADNY01000035.1"/>
</dbReference>
<name>D4YTR6_9LACO</name>
<reference evidence="1 2" key="1">
    <citation type="submission" date="2010-04" db="EMBL/GenBank/DDBJ databases">
        <authorList>
            <person name="Muzny D."/>
            <person name="Qin X."/>
            <person name="Deng J."/>
            <person name="Jiang H."/>
            <person name="Liu Y."/>
            <person name="Qu J."/>
            <person name="Song X.-Z."/>
            <person name="Zhang L."/>
            <person name="Thornton R."/>
            <person name="Coyle M."/>
            <person name="Francisco L."/>
            <person name="Jackson L."/>
            <person name="Javaid M."/>
            <person name="Korchina V."/>
            <person name="Kovar C."/>
            <person name="Mata R."/>
            <person name="Mathew T."/>
            <person name="Ngo R."/>
            <person name="Nguyen L."/>
            <person name="Nguyen N."/>
            <person name="Okwuonu G."/>
            <person name="Ongeri F."/>
            <person name="Pham C."/>
            <person name="Simmons D."/>
            <person name="Wilczek-Boney K."/>
            <person name="Hale W."/>
            <person name="Jakkamsetti A."/>
            <person name="Pham P."/>
            <person name="Ruth R."/>
            <person name="San Lucas F."/>
            <person name="Warren J."/>
            <person name="Zhang J."/>
            <person name="Zhao Z."/>
            <person name="Zhou C."/>
            <person name="Zhu D."/>
            <person name="Lee S."/>
            <person name="Bess C."/>
            <person name="Blankenburg K."/>
            <person name="Forbes L."/>
            <person name="Fu Q."/>
            <person name="Gubbala S."/>
            <person name="Hirani K."/>
            <person name="Jayaseelan J.C."/>
            <person name="Lara F."/>
            <person name="Munidasa M."/>
            <person name="Palculict T."/>
            <person name="Patil S."/>
            <person name="Pu L.-L."/>
            <person name="Saada N."/>
            <person name="Tang L."/>
            <person name="Weissenberger G."/>
            <person name="Zhu Y."/>
            <person name="Hemphill L."/>
            <person name="Shang Y."/>
            <person name="Youmans B."/>
            <person name="Ayvaz T."/>
            <person name="Ross M."/>
            <person name="Santibanez J."/>
            <person name="Aqrawi P."/>
            <person name="Gross S."/>
            <person name="Joshi V."/>
            <person name="Fowler G."/>
            <person name="Nazareth L."/>
            <person name="Reid J."/>
            <person name="Worley K."/>
            <person name="Petrosino J."/>
            <person name="Highlander S."/>
            <person name="Gibbs R."/>
        </authorList>
    </citation>
    <scope>NUCLEOTIDE SEQUENCE [LARGE SCALE GENOMIC DNA]</scope>
    <source>
        <strain evidence="1 2">DSM 11664</strain>
    </source>
</reference>
<keyword evidence="2" id="KW-1185">Reference proteome</keyword>
<dbReference type="Proteomes" id="UP000004069">
    <property type="component" value="Unassembled WGS sequence"/>
</dbReference>
<gene>
    <name evidence="1" type="ORF">HMPREF0493_0927</name>
</gene>
<dbReference type="AlphaFoldDB" id="D4YTR6"/>
<accession>D4YTR6</accession>
<evidence type="ECO:0000313" key="2">
    <source>
        <dbReference type="Proteomes" id="UP000004069"/>
    </source>
</evidence>
<protein>
    <submittedName>
        <fullName evidence="1">Uncharacterized protein</fullName>
    </submittedName>
</protein>
<comment type="caution">
    <text evidence="1">The sequence shown here is derived from an EMBL/GenBank/DDBJ whole genome shotgun (WGS) entry which is preliminary data.</text>
</comment>
<evidence type="ECO:0000313" key="1">
    <source>
        <dbReference type="EMBL" id="EFG55425.1"/>
    </source>
</evidence>
<organism evidence="1 2">
    <name type="scientific">Lactobacillus amylolyticus DSM 11664</name>
    <dbReference type="NCBI Taxonomy" id="585524"/>
    <lineage>
        <taxon>Bacteria</taxon>
        <taxon>Bacillati</taxon>
        <taxon>Bacillota</taxon>
        <taxon>Bacilli</taxon>
        <taxon>Lactobacillales</taxon>
        <taxon>Lactobacillaceae</taxon>
        <taxon>Lactobacillus</taxon>
    </lineage>
</organism>
<sequence>MKDRIIHKFIIGSVSIFAFALLANCRTTVLATMTATPRLVYRLKNLTADVVQKSSYQIKIHLFIARGRQ</sequence>